<dbReference type="InterPro" id="IPR029441">
    <property type="entry name" value="Cass2"/>
</dbReference>
<sequence length="108" mass="12518">MKQLPICGKGYYGLEWYTEGHKSFFYLLGRAVGEKTVAPEGAEIKYIPSAKYLVAEIPSGTNLVDAWTEFFYKVIPNLGYEVDEQHGFYFEYYLHDISGEYELWVPIK</sequence>
<dbReference type="AlphaFoldDB" id="H6LBR9"/>
<keyword evidence="3" id="KW-1185">Reference proteome</keyword>
<dbReference type="Pfam" id="PF14526">
    <property type="entry name" value="Cass2"/>
    <property type="match status" value="1"/>
</dbReference>
<evidence type="ECO:0000259" key="1">
    <source>
        <dbReference type="Pfam" id="PF14526"/>
    </source>
</evidence>
<dbReference type="HOGENOM" id="CLU_161999_0_0_9"/>
<proteinExistence type="predicted"/>
<accession>H6LBR9</accession>
<feature type="domain" description="Integron-associated effector binding protein" evidence="1">
    <location>
        <begin position="19"/>
        <end position="107"/>
    </location>
</feature>
<reference evidence="2 3" key="2">
    <citation type="journal article" date="2012" name="PLoS ONE">
        <title>An ancient pathway combining carbon dioxide fixation with the generation and utilization of a sodium ion gradient for ATP synthesis.</title>
        <authorList>
            <person name="Poehlein A."/>
            <person name="Schmidt S."/>
            <person name="Kaster A.K."/>
            <person name="Goenrich M."/>
            <person name="Vollmers J."/>
            <person name="Thurmer A."/>
            <person name="Bertsch J."/>
            <person name="Schuchmann K."/>
            <person name="Voigt B."/>
            <person name="Hecker M."/>
            <person name="Daniel R."/>
            <person name="Thauer R.K."/>
            <person name="Gottschalk G."/>
            <person name="Muller V."/>
        </authorList>
    </citation>
    <scope>NUCLEOTIDE SEQUENCE [LARGE SCALE GENOMIC DNA]</scope>
    <source>
        <strain evidence="3">ATCC 29683 / DSM 1030 / JCM 2381 / KCTC 1655 / WB1</strain>
    </source>
</reference>
<dbReference type="SUPFAM" id="SSF55136">
    <property type="entry name" value="Probable bacterial effector-binding domain"/>
    <property type="match status" value="1"/>
</dbReference>
<protein>
    <recommendedName>
        <fullName evidence="1">Integron-associated effector binding protein domain-containing protein</fullName>
    </recommendedName>
</protein>
<dbReference type="InterPro" id="IPR011256">
    <property type="entry name" value="Reg_factor_effector_dom_sf"/>
</dbReference>
<gene>
    <name evidence="2" type="ordered locus">Awo_c34680</name>
</gene>
<evidence type="ECO:0000313" key="3">
    <source>
        <dbReference type="Proteomes" id="UP000007177"/>
    </source>
</evidence>
<dbReference type="Proteomes" id="UP000007177">
    <property type="component" value="Chromosome"/>
</dbReference>
<reference evidence="3" key="1">
    <citation type="submission" date="2011-07" db="EMBL/GenBank/DDBJ databases">
        <title>Complete genome sequence of Acetobacterium woodii.</title>
        <authorList>
            <person name="Poehlein A."/>
            <person name="Schmidt S."/>
            <person name="Kaster A.-K."/>
            <person name="Goenrich M."/>
            <person name="Vollmers J."/>
            <person name="Thuermer A."/>
            <person name="Gottschalk G."/>
            <person name="Thauer R.K."/>
            <person name="Daniel R."/>
            <person name="Mueller V."/>
        </authorList>
    </citation>
    <scope>NUCLEOTIDE SEQUENCE [LARGE SCALE GENOMIC DNA]</scope>
    <source>
        <strain evidence="3">ATCC 29683 / DSM 1030 / JCM 2381 / KCTC 1655 / WB1</strain>
    </source>
</reference>
<dbReference type="Gene3D" id="3.20.80.10">
    <property type="entry name" value="Regulatory factor, effector binding domain"/>
    <property type="match status" value="1"/>
</dbReference>
<evidence type="ECO:0000313" key="2">
    <source>
        <dbReference type="EMBL" id="AFA50192.1"/>
    </source>
</evidence>
<dbReference type="KEGG" id="awo:Awo_c34680"/>
<dbReference type="eggNOG" id="COG3708">
    <property type="taxonomic scope" value="Bacteria"/>
</dbReference>
<dbReference type="STRING" id="931626.Awo_c34680"/>
<dbReference type="EMBL" id="CP002987">
    <property type="protein sequence ID" value="AFA50192.1"/>
    <property type="molecule type" value="Genomic_DNA"/>
</dbReference>
<name>H6LBR9_ACEWD</name>
<organism evidence="2 3">
    <name type="scientific">Acetobacterium woodii (strain ATCC 29683 / DSM 1030 / JCM 2381 / KCTC 1655 / WB1)</name>
    <dbReference type="NCBI Taxonomy" id="931626"/>
    <lineage>
        <taxon>Bacteria</taxon>
        <taxon>Bacillati</taxon>
        <taxon>Bacillota</taxon>
        <taxon>Clostridia</taxon>
        <taxon>Eubacteriales</taxon>
        <taxon>Eubacteriaceae</taxon>
        <taxon>Acetobacterium</taxon>
    </lineage>
</organism>